<dbReference type="Proteomes" id="UP000628775">
    <property type="component" value="Unassembled WGS sequence"/>
</dbReference>
<protein>
    <submittedName>
        <fullName evidence="3">Hexulose-6-phosphate isomerase</fullName>
    </submittedName>
</protein>
<dbReference type="InterPro" id="IPR036237">
    <property type="entry name" value="Xyl_isomerase-like_sf"/>
</dbReference>
<comment type="caution">
    <text evidence="3">The sequence shown here is derived from an EMBL/GenBank/DDBJ whole genome shotgun (WGS) entry which is preliminary data.</text>
</comment>
<dbReference type="Pfam" id="PF01261">
    <property type="entry name" value="AP_endonuc_2"/>
    <property type="match status" value="1"/>
</dbReference>
<proteinExistence type="predicted"/>
<organism evidence="3 4">
    <name type="scientific">Pullulanibacillus camelliae</name>
    <dbReference type="NCBI Taxonomy" id="1707096"/>
    <lineage>
        <taxon>Bacteria</taxon>
        <taxon>Bacillati</taxon>
        <taxon>Bacillota</taxon>
        <taxon>Bacilli</taxon>
        <taxon>Bacillales</taxon>
        <taxon>Sporolactobacillaceae</taxon>
        <taxon>Pullulanibacillus</taxon>
    </lineage>
</organism>
<keyword evidence="4" id="KW-1185">Reference proteome</keyword>
<dbReference type="AlphaFoldDB" id="A0A8J2VRT2"/>
<dbReference type="InterPro" id="IPR013022">
    <property type="entry name" value="Xyl_isomerase-like_TIM-brl"/>
</dbReference>
<dbReference type="RefSeq" id="WP_188691918.1">
    <property type="nucleotide sequence ID" value="NZ_BMIR01000006.1"/>
</dbReference>
<dbReference type="EMBL" id="BMIR01000006">
    <property type="protein sequence ID" value="GGE38172.1"/>
    <property type="molecule type" value="Genomic_DNA"/>
</dbReference>
<dbReference type="InterPro" id="IPR050417">
    <property type="entry name" value="Sugar_Epim/Isomerase"/>
</dbReference>
<name>A0A8J2VRT2_9BACL</name>
<dbReference type="PANTHER" id="PTHR43489:SF7">
    <property type="entry name" value="3-DEHYDRO-D-GULOSIDE 4-EPIMERASE-RELATED"/>
    <property type="match status" value="1"/>
</dbReference>
<sequence>MLKGINQWCFPEGTPLDKVFLYAQQAAFDAIELNVNPEHDIGLTLSTTINEAEAIARRAEAFGLKLRSLSTSLLWKWPLSSPDTECQEKGRRVIEKQLELASAMGVDTVLVVPGVVTETTSYEQCWARSQAQLEELLPIAERHQVKIGIENVWNKFLLSPMEMVQYIDAFHSPWLGAYFDVGNVVRYGYPEQWMHSLGKRIMKVHVKDYREANGFVPLLAGAVNWQAVTHALEAIGYTDTVTAELSPYQSLPEQLAYDTSKQMDAILRCSEKIEG</sequence>
<dbReference type="Gene3D" id="3.20.20.150">
    <property type="entry name" value="Divalent-metal-dependent TIM barrel enzymes"/>
    <property type="match status" value="1"/>
</dbReference>
<dbReference type="GO" id="GO:0016853">
    <property type="term" value="F:isomerase activity"/>
    <property type="evidence" value="ECO:0007669"/>
    <property type="project" value="UniProtKB-KW"/>
</dbReference>
<evidence type="ECO:0000313" key="4">
    <source>
        <dbReference type="Proteomes" id="UP000628775"/>
    </source>
</evidence>
<reference evidence="3" key="1">
    <citation type="journal article" date="2014" name="Int. J. Syst. Evol. Microbiol.">
        <title>Complete genome sequence of Corynebacterium casei LMG S-19264T (=DSM 44701T), isolated from a smear-ripened cheese.</title>
        <authorList>
            <consortium name="US DOE Joint Genome Institute (JGI-PGF)"/>
            <person name="Walter F."/>
            <person name="Albersmeier A."/>
            <person name="Kalinowski J."/>
            <person name="Ruckert C."/>
        </authorList>
    </citation>
    <scope>NUCLEOTIDE SEQUENCE</scope>
    <source>
        <strain evidence="3">CGMCC 1.15371</strain>
    </source>
</reference>
<dbReference type="SUPFAM" id="SSF51658">
    <property type="entry name" value="Xylose isomerase-like"/>
    <property type="match status" value="1"/>
</dbReference>
<keyword evidence="1 3" id="KW-0413">Isomerase</keyword>
<feature type="domain" description="Xylose isomerase-like TIM barrel" evidence="2">
    <location>
        <begin position="22"/>
        <end position="252"/>
    </location>
</feature>
<evidence type="ECO:0000259" key="2">
    <source>
        <dbReference type="Pfam" id="PF01261"/>
    </source>
</evidence>
<accession>A0A8J2VRT2</accession>
<gene>
    <name evidence="3" type="primary">sgbU</name>
    <name evidence="3" type="ORF">GCM10011391_16210</name>
</gene>
<evidence type="ECO:0000313" key="3">
    <source>
        <dbReference type="EMBL" id="GGE38172.1"/>
    </source>
</evidence>
<reference evidence="3" key="2">
    <citation type="submission" date="2020-09" db="EMBL/GenBank/DDBJ databases">
        <authorList>
            <person name="Sun Q."/>
            <person name="Zhou Y."/>
        </authorList>
    </citation>
    <scope>NUCLEOTIDE SEQUENCE</scope>
    <source>
        <strain evidence="3">CGMCC 1.15371</strain>
    </source>
</reference>
<dbReference type="PANTHER" id="PTHR43489">
    <property type="entry name" value="ISOMERASE"/>
    <property type="match status" value="1"/>
</dbReference>
<evidence type="ECO:0000256" key="1">
    <source>
        <dbReference type="ARBA" id="ARBA00023235"/>
    </source>
</evidence>